<protein>
    <submittedName>
        <fullName evidence="2">Uncharacterized protein</fullName>
    </submittedName>
</protein>
<proteinExistence type="predicted"/>
<dbReference type="Proteomes" id="UP001519460">
    <property type="component" value="Unassembled WGS sequence"/>
</dbReference>
<keyword evidence="3" id="KW-1185">Reference proteome</keyword>
<gene>
    <name evidence="2" type="ORF">BaRGS_00013296</name>
</gene>
<evidence type="ECO:0000313" key="3">
    <source>
        <dbReference type="Proteomes" id="UP001519460"/>
    </source>
</evidence>
<accession>A0ABD0L863</accession>
<sequence>ELPFPMIIFTLNKDSHWKHQRVWKSRAASLHRQPFCSPQMHDHQNRVHGFRADDNEDAIKDMDDPKRLA</sequence>
<feature type="compositionally biased region" description="Basic and acidic residues" evidence="1">
    <location>
        <begin position="40"/>
        <end position="69"/>
    </location>
</feature>
<evidence type="ECO:0000256" key="1">
    <source>
        <dbReference type="SAM" id="MobiDB-lite"/>
    </source>
</evidence>
<evidence type="ECO:0000313" key="2">
    <source>
        <dbReference type="EMBL" id="KAK7495357.1"/>
    </source>
</evidence>
<dbReference type="AlphaFoldDB" id="A0ABD0L863"/>
<comment type="caution">
    <text evidence="2">The sequence shown here is derived from an EMBL/GenBank/DDBJ whole genome shotgun (WGS) entry which is preliminary data.</text>
</comment>
<name>A0ABD0L863_9CAEN</name>
<feature type="non-terminal residue" evidence="2">
    <location>
        <position position="1"/>
    </location>
</feature>
<feature type="region of interest" description="Disordered" evidence="1">
    <location>
        <begin position="36"/>
        <end position="69"/>
    </location>
</feature>
<organism evidence="2 3">
    <name type="scientific">Batillaria attramentaria</name>
    <dbReference type="NCBI Taxonomy" id="370345"/>
    <lineage>
        <taxon>Eukaryota</taxon>
        <taxon>Metazoa</taxon>
        <taxon>Spiralia</taxon>
        <taxon>Lophotrochozoa</taxon>
        <taxon>Mollusca</taxon>
        <taxon>Gastropoda</taxon>
        <taxon>Caenogastropoda</taxon>
        <taxon>Sorbeoconcha</taxon>
        <taxon>Cerithioidea</taxon>
        <taxon>Batillariidae</taxon>
        <taxon>Batillaria</taxon>
    </lineage>
</organism>
<dbReference type="EMBL" id="JACVVK020000075">
    <property type="protein sequence ID" value="KAK7495357.1"/>
    <property type="molecule type" value="Genomic_DNA"/>
</dbReference>
<reference evidence="2 3" key="1">
    <citation type="journal article" date="2023" name="Sci. Data">
        <title>Genome assembly of the Korean intertidal mud-creeper Batillaria attramentaria.</title>
        <authorList>
            <person name="Patra A.K."/>
            <person name="Ho P.T."/>
            <person name="Jun S."/>
            <person name="Lee S.J."/>
            <person name="Kim Y."/>
            <person name="Won Y.J."/>
        </authorList>
    </citation>
    <scope>NUCLEOTIDE SEQUENCE [LARGE SCALE GENOMIC DNA]</scope>
    <source>
        <strain evidence="2">Wonlab-2016</strain>
    </source>
</reference>